<dbReference type="Proteomes" id="UP000535406">
    <property type="component" value="Unassembled WGS sequence"/>
</dbReference>
<dbReference type="GO" id="GO:0016787">
    <property type="term" value="F:hydrolase activity"/>
    <property type="evidence" value="ECO:0007669"/>
    <property type="project" value="UniProtKB-KW"/>
</dbReference>
<proteinExistence type="predicted"/>
<evidence type="ECO:0000256" key="1">
    <source>
        <dbReference type="PIRSR" id="PIRSR613078-2"/>
    </source>
</evidence>
<keyword evidence="2" id="KW-0378">Hydrolase</keyword>
<dbReference type="EMBL" id="JACHIK010000003">
    <property type="protein sequence ID" value="MBB5041550.1"/>
    <property type="molecule type" value="Genomic_DNA"/>
</dbReference>
<evidence type="ECO:0000313" key="3">
    <source>
        <dbReference type="Proteomes" id="UP000535406"/>
    </source>
</evidence>
<dbReference type="SUPFAM" id="SSF53254">
    <property type="entry name" value="Phosphoglycerate mutase-like"/>
    <property type="match status" value="1"/>
</dbReference>
<dbReference type="SMART" id="SM00855">
    <property type="entry name" value="PGAM"/>
    <property type="match status" value="1"/>
</dbReference>
<protein>
    <submittedName>
        <fullName evidence="2">Phosphohistidine phosphatase</fullName>
        <ecNumber evidence="2">3.1.3.-</ecNumber>
    </submittedName>
</protein>
<organism evidence="2 3">
    <name type="scientific">Shinella fusca</name>
    <dbReference type="NCBI Taxonomy" id="544480"/>
    <lineage>
        <taxon>Bacteria</taxon>
        <taxon>Pseudomonadati</taxon>
        <taxon>Pseudomonadota</taxon>
        <taxon>Alphaproteobacteria</taxon>
        <taxon>Hyphomicrobiales</taxon>
        <taxon>Rhizobiaceae</taxon>
        <taxon>Shinella</taxon>
    </lineage>
</organism>
<dbReference type="Pfam" id="PF00300">
    <property type="entry name" value="His_Phos_1"/>
    <property type="match status" value="1"/>
</dbReference>
<gene>
    <name evidence="2" type="ORF">HNQ66_000933</name>
</gene>
<dbReference type="AlphaFoldDB" id="A0A7W7YSW0"/>
<dbReference type="InterPro" id="IPR029033">
    <property type="entry name" value="His_PPase_superfam"/>
</dbReference>
<dbReference type="PANTHER" id="PTHR47623:SF1">
    <property type="entry name" value="OS09G0287300 PROTEIN"/>
    <property type="match status" value="1"/>
</dbReference>
<name>A0A7W7YSW0_9HYPH</name>
<accession>A0A7W7YSW0</accession>
<evidence type="ECO:0000313" key="2">
    <source>
        <dbReference type="EMBL" id="MBB5041550.1"/>
    </source>
</evidence>
<dbReference type="PANTHER" id="PTHR47623">
    <property type="entry name" value="OS09G0287300 PROTEIN"/>
    <property type="match status" value="1"/>
</dbReference>
<comment type="caution">
    <text evidence="2">The sequence shown here is derived from an EMBL/GenBank/DDBJ whole genome shotgun (WGS) entry which is preliminary data.</text>
</comment>
<reference evidence="2 3" key="1">
    <citation type="submission" date="2020-08" db="EMBL/GenBank/DDBJ databases">
        <title>Genomic Encyclopedia of Type Strains, Phase IV (KMG-IV): sequencing the most valuable type-strain genomes for metagenomic binning, comparative biology and taxonomic classification.</title>
        <authorList>
            <person name="Goeker M."/>
        </authorList>
    </citation>
    <scope>NUCLEOTIDE SEQUENCE [LARGE SCALE GENOMIC DNA]</scope>
    <source>
        <strain evidence="2 3">DSM 21319</strain>
    </source>
</reference>
<dbReference type="Gene3D" id="3.40.50.1240">
    <property type="entry name" value="Phosphoglycerate mutase-like"/>
    <property type="match status" value="1"/>
</dbReference>
<keyword evidence="3" id="KW-1185">Reference proteome</keyword>
<sequence length="174" mass="19172">MASLGTPAFRLYILRHARAAWTQPGQSDFDRALDDEGFAEAEVIAEEAADQGYRPDVIFSSTAVRCHQTAEPFHRTMSEELPIAYVDSLYSGTVDTYAELAFAERQEKAVMIVGHNPMIEEFFFRLVGKAMAETATPFGYPTAGLAIVDFDKRPTEADYSGACLAGFMAPNRVT</sequence>
<feature type="binding site" evidence="1">
    <location>
        <position position="65"/>
    </location>
    <ligand>
        <name>substrate</name>
    </ligand>
</feature>
<dbReference type="CDD" id="cd07067">
    <property type="entry name" value="HP_PGM_like"/>
    <property type="match status" value="1"/>
</dbReference>
<dbReference type="InterPro" id="IPR013078">
    <property type="entry name" value="His_Pase_superF_clade-1"/>
</dbReference>
<dbReference type="EC" id="3.1.3.-" evidence="2"/>
<dbReference type="RefSeq" id="WP_246434212.1">
    <property type="nucleotide sequence ID" value="NZ_JACHIK010000003.1"/>
</dbReference>